<keyword evidence="2" id="KW-1185">Reference proteome</keyword>
<dbReference type="SUPFAM" id="SSF56784">
    <property type="entry name" value="HAD-like"/>
    <property type="match status" value="1"/>
</dbReference>
<evidence type="ECO:0000313" key="1">
    <source>
        <dbReference type="EMBL" id="KAJ3488497.1"/>
    </source>
</evidence>
<dbReference type="Pfam" id="PF00702">
    <property type="entry name" value="Hydrolase"/>
    <property type="match status" value="1"/>
</dbReference>
<dbReference type="Gene3D" id="3.40.50.1000">
    <property type="entry name" value="HAD superfamily/HAD-like"/>
    <property type="match status" value="1"/>
</dbReference>
<dbReference type="EMBL" id="JANKHO010002819">
    <property type="protein sequence ID" value="KAJ3488497.1"/>
    <property type="molecule type" value="Genomic_DNA"/>
</dbReference>
<evidence type="ECO:0000313" key="2">
    <source>
        <dbReference type="Proteomes" id="UP001148786"/>
    </source>
</evidence>
<gene>
    <name evidence="1" type="ORF">NLJ89_g11609</name>
</gene>
<dbReference type="FunFam" id="3.40.50.1000:FF:000162">
    <property type="entry name" value="HAD-like protein"/>
    <property type="match status" value="1"/>
</dbReference>
<accession>A0A9W8JVZ7</accession>
<dbReference type="AlphaFoldDB" id="A0A9W8JVZ7"/>
<reference evidence="1" key="1">
    <citation type="submission" date="2022-07" db="EMBL/GenBank/DDBJ databases">
        <title>Genome Sequence of Agrocybe chaxingu.</title>
        <authorList>
            <person name="Buettner E."/>
        </authorList>
    </citation>
    <scope>NUCLEOTIDE SEQUENCE</scope>
    <source>
        <strain evidence="1">MP-N11</strain>
    </source>
</reference>
<dbReference type="GO" id="GO:0050308">
    <property type="term" value="F:sugar-phosphatase activity"/>
    <property type="evidence" value="ECO:0007669"/>
    <property type="project" value="TreeGrafter"/>
</dbReference>
<dbReference type="PANTHER" id="PTHR43481:SF4">
    <property type="entry name" value="GLYCEROL-1-PHOSPHATE PHOSPHOHYDROLASE 1-RELATED"/>
    <property type="match status" value="1"/>
</dbReference>
<proteinExistence type="predicted"/>
<sequence length="135" mass="14654">MSSATPIGTTDTTMTTTTIIVDAVLFDMDGTLIDSTPGVLKAWETFTIDYNLSDSIAIAHATHGRRLYDTLKEFCGITDEDRLLEEVDRFEDEVIKGGPTALPGAIDLLAKAGVLKGFSLTLPFSFRIVIITPNK</sequence>
<dbReference type="InterPro" id="IPR023198">
    <property type="entry name" value="PGP-like_dom2"/>
</dbReference>
<dbReference type="Proteomes" id="UP001148786">
    <property type="component" value="Unassembled WGS sequence"/>
</dbReference>
<dbReference type="PANTHER" id="PTHR43481">
    <property type="entry name" value="FRUCTOSE-1-PHOSPHATE PHOSPHATASE"/>
    <property type="match status" value="1"/>
</dbReference>
<dbReference type="InterPro" id="IPR023214">
    <property type="entry name" value="HAD_sf"/>
</dbReference>
<comment type="caution">
    <text evidence="1">The sequence shown here is derived from an EMBL/GenBank/DDBJ whole genome shotgun (WGS) entry which is preliminary data.</text>
</comment>
<protein>
    <submittedName>
        <fullName evidence="1">Uncharacterized protein</fullName>
    </submittedName>
</protein>
<organism evidence="1 2">
    <name type="scientific">Agrocybe chaxingu</name>
    <dbReference type="NCBI Taxonomy" id="84603"/>
    <lineage>
        <taxon>Eukaryota</taxon>
        <taxon>Fungi</taxon>
        <taxon>Dikarya</taxon>
        <taxon>Basidiomycota</taxon>
        <taxon>Agaricomycotina</taxon>
        <taxon>Agaricomycetes</taxon>
        <taxon>Agaricomycetidae</taxon>
        <taxon>Agaricales</taxon>
        <taxon>Agaricineae</taxon>
        <taxon>Strophariaceae</taxon>
        <taxon>Agrocybe</taxon>
    </lineage>
</organism>
<dbReference type="InterPro" id="IPR051806">
    <property type="entry name" value="HAD-like_SPP"/>
</dbReference>
<dbReference type="Gene3D" id="1.10.150.240">
    <property type="entry name" value="Putative phosphatase, domain 2"/>
    <property type="match status" value="1"/>
</dbReference>
<dbReference type="InterPro" id="IPR036412">
    <property type="entry name" value="HAD-like_sf"/>
</dbReference>
<dbReference type="OrthoDB" id="40579at2759"/>
<name>A0A9W8JVZ7_9AGAR</name>